<gene>
    <name evidence="1" type="ORF">J0G10_07020</name>
</gene>
<name>A0ABX8Z1H2_9PSED</name>
<accession>A0ABX8Z1H2</accession>
<evidence type="ECO:0000313" key="2">
    <source>
        <dbReference type="Proteomes" id="UP000824588"/>
    </source>
</evidence>
<dbReference type="Proteomes" id="UP000824588">
    <property type="component" value="Chromosome"/>
</dbReference>
<dbReference type="EMBL" id="CP071586">
    <property type="protein sequence ID" value="QYY84751.1"/>
    <property type="molecule type" value="Genomic_DNA"/>
</dbReference>
<keyword evidence="2" id="KW-1185">Reference proteome</keyword>
<sequence length="131" mass="14881">MKGFHSEIPPDALLIADEIYRNLFAQPLPAGKVVRPSAEGLPQMVDGPSLSEEALAASERAWRDNKLLHTDNLVARHRDEQEQSIPTTLSSEQYVELQVFRSRLRSWPEGKEFPLAEHRPVIPSWMLEALQ</sequence>
<protein>
    <submittedName>
        <fullName evidence="1">Phage tail protein</fullName>
    </submittedName>
</protein>
<reference evidence="1 2" key="1">
    <citation type="journal article" date="2022" name="Int. J. Syst. Evol. Microbiol.">
        <title>Pseudomonas germanica sp. nov., isolated from Iris germanica rhizomes.</title>
        <authorList>
            <person name="Atanasov K.E."/>
            <person name="Galbis D.M."/>
            <person name="Gallego J."/>
            <person name="Serpico A."/>
            <person name="Bosch M."/>
            <person name="Altabella T."/>
            <person name="Ferrer A."/>
        </authorList>
    </citation>
    <scope>NUCLEOTIDE SEQUENCE [LARGE SCALE GENOMIC DNA]</scope>
    <source>
        <strain evidence="1 2">FIT28</strain>
    </source>
</reference>
<evidence type="ECO:0000313" key="1">
    <source>
        <dbReference type="EMBL" id="QYY84751.1"/>
    </source>
</evidence>
<organism evidence="1 2">
    <name type="scientific">Pseudomonas germanica</name>
    <dbReference type="NCBI Taxonomy" id="2815720"/>
    <lineage>
        <taxon>Bacteria</taxon>
        <taxon>Pseudomonadati</taxon>
        <taxon>Pseudomonadota</taxon>
        <taxon>Gammaproteobacteria</taxon>
        <taxon>Pseudomonadales</taxon>
        <taxon>Pseudomonadaceae</taxon>
        <taxon>Pseudomonas</taxon>
    </lineage>
</organism>
<proteinExistence type="predicted"/>